<organism evidence="1 2">
    <name type="scientific">Pseudonocardia hierapolitana</name>
    <dbReference type="NCBI Taxonomy" id="1128676"/>
    <lineage>
        <taxon>Bacteria</taxon>
        <taxon>Bacillati</taxon>
        <taxon>Actinomycetota</taxon>
        <taxon>Actinomycetes</taxon>
        <taxon>Pseudonocardiales</taxon>
        <taxon>Pseudonocardiaceae</taxon>
        <taxon>Pseudonocardia</taxon>
    </lineage>
</organism>
<keyword evidence="1" id="KW-0378">Hydrolase</keyword>
<dbReference type="Proteomes" id="UP000321261">
    <property type="component" value="Unassembled WGS sequence"/>
</dbReference>
<name>A0A561T0M3_9PSEU</name>
<dbReference type="InterPro" id="IPR029069">
    <property type="entry name" value="HotDog_dom_sf"/>
</dbReference>
<dbReference type="InterPro" id="IPR050563">
    <property type="entry name" value="4-hydroxybenzoyl-CoA_TE"/>
</dbReference>
<accession>A0A561T0M3</accession>
<sequence length="148" mass="16684">MAPETSLQPWREDVRPEWIDYNGHLSEAYYVLVFGHATDAVMFGLGIDPPVTGTSLYTVEAHVRYLDQVLPGARLEVRTSVIGVTAKLLWLWHEMWSDGRLRATEEVLTVHVDAGAGRSSPFPDELRWRLEALRVPVPEHASRRIAPG</sequence>
<dbReference type="OrthoDB" id="9803287at2"/>
<dbReference type="EMBL" id="VIWU01000001">
    <property type="protein sequence ID" value="TWF80664.1"/>
    <property type="molecule type" value="Genomic_DNA"/>
</dbReference>
<protein>
    <submittedName>
        <fullName evidence="1">Acyl-CoA thioester hydrolase</fullName>
    </submittedName>
</protein>
<dbReference type="Gene3D" id="3.10.129.10">
    <property type="entry name" value="Hotdog Thioesterase"/>
    <property type="match status" value="1"/>
</dbReference>
<dbReference type="SUPFAM" id="SSF54637">
    <property type="entry name" value="Thioesterase/thiol ester dehydrase-isomerase"/>
    <property type="match status" value="1"/>
</dbReference>
<gene>
    <name evidence="1" type="ORF">FHX44_116607</name>
</gene>
<proteinExistence type="predicted"/>
<keyword evidence="2" id="KW-1185">Reference proteome</keyword>
<evidence type="ECO:0000313" key="2">
    <source>
        <dbReference type="Proteomes" id="UP000321261"/>
    </source>
</evidence>
<comment type="caution">
    <text evidence="1">The sequence shown here is derived from an EMBL/GenBank/DDBJ whole genome shotgun (WGS) entry which is preliminary data.</text>
</comment>
<dbReference type="GO" id="GO:0047617">
    <property type="term" value="F:fatty acyl-CoA hydrolase activity"/>
    <property type="evidence" value="ECO:0007669"/>
    <property type="project" value="TreeGrafter"/>
</dbReference>
<dbReference type="CDD" id="cd00586">
    <property type="entry name" value="4HBT"/>
    <property type="match status" value="1"/>
</dbReference>
<reference evidence="1 2" key="1">
    <citation type="submission" date="2019-06" db="EMBL/GenBank/DDBJ databases">
        <title>Sequencing the genomes of 1000 actinobacteria strains.</title>
        <authorList>
            <person name="Klenk H.-P."/>
        </authorList>
    </citation>
    <scope>NUCLEOTIDE SEQUENCE [LARGE SCALE GENOMIC DNA]</scope>
    <source>
        <strain evidence="1 2">DSM 45671</strain>
    </source>
</reference>
<dbReference type="AlphaFoldDB" id="A0A561T0M3"/>
<dbReference type="Pfam" id="PF13279">
    <property type="entry name" value="4HBT_2"/>
    <property type="match status" value="1"/>
</dbReference>
<dbReference type="PANTHER" id="PTHR31793">
    <property type="entry name" value="4-HYDROXYBENZOYL-COA THIOESTERASE FAMILY MEMBER"/>
    <property type="match status" value="1"/>
</dbReference>
<dbReference type="RefSeq" id="WP_147259308.1">
    <property type="nucleotide sequence ID" value="NZ_VIWU01000001.1"/>
</dbReference>
<evidence type="ECO:0000313" key="1">
    <source>
        <dbReference type="EMBL" id="TWF80664.1"/>
    </source>
</evidence>
<dbReference type="PANTHER" id="PTHR31793:SF2">
    <property type="entry name" value="BLR1345 PROTEIN"/>
    <property type="match status" value="1"/>
</dbReference>